<evidence type="ECO:0000256" key="2">
    <source>
        <dbReference type="PROSITE-ProRule" id="PRU00176"/>
    </source>
</evidence>
<accession>A0A9D4A0D6</accession>
<proteinExistence type="predicted"/>
<dbReference type="Gene3D" id="3.30.70.330">
    <property type="match status" value="1"/>
</dbReference>
<dbReference type="GO" id="GO:0005634">
    <property type="term" value="C:nucleus"/>
    <property type="evidence" value="ECO:0007669"/>
    <property type="project" value="TreeGrafter"/>
</dbReference>
<evidence type="ECO:0000259" key="3">
    <source>
        <dbReference type="PROSITE" id="PS50102"/>
    </source>
</evidence>
<dbReference type="InterPro" id="IPR045137">
    <property type="entry name" value="RBM26/27"/>
</dbReference>
<dbReference type="SUPFAM" id="SSF54928">
    <property type="entry name" value="RNA-binding domain, RBD"/>
    <property type="match status" value="1"/>
</dbReference>
<dbReference type="Pfam" id="PF00076">
    <property type="entry name" value="RRM_1"/>
    <property type="match status" value="1"/>
</dbReference>
<dbReference type="CDD" id="cd12257">
    <property type="entry name" value="RRM1_RBM26_like"/>
    <property type="match status" value="1"/>
</dbReference>
<reference evidence="4 5" key="1">
    <citation type="journal article" date="2021" name="Plant Biotechnol. J.">
        <title>Multi-omics assisted identification of the key and species-specific regulatory components of drought-tolerant mechanisms in Gossypium stocksii.</title>
        <authorList>
            <person name="Yu D."/>
            <person name="Ke L."/>
            <person name="Zhang D."/>
            <person name="Wu Y."/>
            <person name="Sun Y."/>
            <person name="Mei J."/>
            <person name="Sun J."/>
            <person name="Sun Y."/>
        </authorList>
    </citation>
    <scope>NUCLEOTIDE SEQUENCE [LARGE SCALE GENOMIC DNA]</scope>
    <source>
        <strain evidence="5">cv. E1</strain>
        <tissue evidence="4">Leaf</tissue>
    </source>
</reference>
<organism evidence="4 5">
    <name type="scientific">Gossypium stocksii</name>
    <dbReference type="NCBI Taxonomy" id="47602"/>
    <lineage>
        <taxon>Eukaryota</taxon>
        <taxon>Viridiplantae</taxon>
        <taxon>Streptophyta</taxon>
        <taxon>Embryophyta</taxon>
        <taxon>Tracheophyta</taxon>
        <taxon>Spermatophyta</taxon>
        <taxon>Magnoliopsida</taxon>
        <taxon>eudicotyledons</taxon>
        <taxon>Gunneridae</taxon>
        <taxon>Pentapetalae</taxon>
        <taxon>rosids</taxon>
        <taxon>malvids</taxon>
        <taxon>Malvales</taxon>
        <taxon>Malvaceae</taxon>
        <taxon>Malvoideae</taxon>
        <taxon>Gossypium</taxon>
    </lineage>
</organism>
<dbReference type="InterPro" id="IPR012677">
    <property type="entry name" value="Nucleotide-bd_a/b_plait_sf"/>
</dbReference>
<dbReference type="InterPro" id="IPR000504">
    <property type="entry name" value="RRM_dom"/>
</dbReference>
<feature type="domain" description="RRM" evidence="3">
    <location>
        <begin position="197"/>
        <end position="269"/>
    </location>
</feature>
<dbReference type="AlphaFoldDB" id="A0A9D4A0D6"/>
<comment type="caution">
    <text evidence="4">The sequence shown here is derived from an EMBL/GenBank/DDBJ whole genome shotgun (WGS) entry which is preliminary data.</text>
</comment>
<evidence type="ECO:0000313" key="5">
    <source>
        <dbReference type="Proteomes" id="UP000828251"/>
    </source>
</evidence>
<dbReference type="SMART" id="SM00360">
    <property type="entry name" value="RRM"/>
    <property type="match status" value="1"/>
</dbReference>
<evidence type="ECO:0000256" key="1">
    <source>
        <dbReference type="ARBA" id="ARBA00022884"/>
    </source>
</evidence>
<dbReference type="Proteomes" id="UP000828251">
    <property type="component" value="Unassembled WGS sequence"/>
</dbReference>
<protein>
    <recommendedName>
        <fullName evidence="3">RRM domain-containing protein</fullName>
    </recommendedName>
</protein>
<keyword evidence="1 2" id="KW-0694">RNA-binding</keyword>
<dbReference type="PROSITE" id="PS50102">
    <property type="entry name" value="RRM"/>
    <property type="match status" value="1"/>
</dbReference>
<dbReference type="PANTHER" id="PTHR14398">
    <property type="entry name" value="RNA RECOGNITION RRM/RNP DOMAIN"/>
    <property type="match status" value="1"/>
</dbReference>
<sequence>MCPMEHGVNHIVVEDVQSLSQFNLPVAVPTAKLLPTPAGPGALPSGVPPSTTLMNSKGLHSKSCKPGMTEEALGMNDTCSTSASGADLYDADQPLWNNNGLEASAALSGLHSPTIDETESLLNDDISDHHHGRLCDSTYDILPIKSTGLEGTNLSVWGRTGSSRSRINTKDKIDLTPLDCLANETKVEQKPTQKALHTLFVNGIPQKSNKREALLSHFRKFGEFIDIYIPLNSERAFVQFSRREEAEAALKAPDAVMGNALLSSGGKSG</sequence>
<keyword evidence="5" id="KW-1185">Reference proteome</keyword>
<evidence type="ECO:0000313" key="4">
    <source>
        <dbReference type="EMBL" id="KAH1080693.1"/>
    </source>
</evidence>
<dbReference type="GO" id="GO:0003723">
    <property type="term" value="F:RNA binding"/>
    <property type="evidence" value="ECO:0007669"/>
    <property type="project" value="UniProtKB-UniRule"/>
</dbReference>
<dbReference type="InterPro" id="IPR035979">
    <property type="entry name" value="RBD_domain_sf"/>
</dbReference>
<dbReference type="OrthoDB" id="443401at2759"/>
<dbReference type="EMBL" id="JAIQCV010000007">
    <property type="protein sequence ID" value="KAH1080693.1"/>
    <property type="molecule type" value="Genomic_DNA"/>
</dbReference>
<dbReference type="PANTHER" id="PTHR14398:SF0">
    <property type="entry name" value="ZINC FINGER PROTEIN SWM"/>
    <property type="match status" value="1"/>
</dbReference>
<gene>
    <name evidence="4" type="ORF">J1N35_020454</name>
</gene>
<name>A0A9D4A0D6_9ROSI</name>